<dbReference type="Gene3D" id="1.10.1200.10">
    <property type="entry name" value="ACP-like"/>
    <property type="match status" value="2"/>
</dbReference>
<dbReference type="GO" id="GO:0016746">
    <property type="term" value="F:acyltransferase activity"/>
    <property type="evidence" value="ECO:0007669"/>
    <property type="project" value="UniProtKB-KW"/>
</dbReference>
<keyword evidence="3" id="KW-0045">Antibiotic biosynthesis</keyword>
<dbReference type="PROSITE" id="PS00012">
    <property type="entry name" value="PHOSPHOPANTETHEINE"/>
    <property type="match status" value="2"/>
</dbReference>
<dbReference type="SUPFAM" id="SSF52151">
    <property type="entry name" value="FabD/lysophospholipase-like"/>
    <property type="match status" value="1"/>
</dbReference>
<dbReference type="Gene3D" id="3.30.70.3290">
    <property type="match status" value="1"/>
</dbReference>
<organism evidence="6 7">
    <name type="scientific">Streptomyces lusitanus</name>
    <dbReference type="NCBI Taxonomy" id="68232"/>
    <lineage>
        <taxon>Bacteria</taxon>
        <taxon>Bacillati</taxon>
        <taxon>Actinomycetota</taxon>
        <taxon>Actinomycetes</taxon>
        <taxon>Kitasatosporales</taxon>
        <taxon>Streptomycetaceae</taxon>
        <taxon>Streptomyces</taxon>
    </lineage>
</organism>
<evidence type="ECO:0000256" key="4">
    <source>
        <dbReference type="SAM" id="MobiDB-lite"/>
    </source>
</evidence>
<keyword evidence="2" id="KW-0597">Phosphoprotein</keyword>
<dbReference type="InterPro" id="IPR001227">
    <property type="entry name" value="Ac_transferase_dom_sf"/>
</dbReference>
<reference evidence="6 7" key="1">
    <citation type="submission" date="2023-05" db="EMBL/GenBank/DDBJ databases">
        <title>Streptomyces fuscus sp. nov., a brown-black pigment producing actinomyces isolated from dry sand of Sea duck farm.</title>
        <authorList>
            <person name="Xie J."/>
            <person name="Shen N."/>
        </authorList>
    </citation>
    <scope>NUCLEOTIDE SEQUENCE [LARGE SCALE GENOMIC DNA]</scope>
    <source>
        <strain evidence="6 7">CGMCC 4.1745</strain>
    </source>
</reference>
<keyword evidence="7" id="KW-1185">Reference proteome</keyword>
<dbReference type="InterPro" id="IPR014043">
    <property type="entry name" value="Acyl_transferase_dom"/>
</dbReference>
<dbReference type="Pfam" id="PF00698">
    <property type="entry name" value="Acyl_transf_1"/>
    <property type="match status" value="1"/>
</dbReference>
<name>A0ABU3JLL8_9ACTN</name>
<evidence type="ECO:0000256" key="2">
    <source>
        <dbReference type="ARBA" id="ARBA00022553"/>
    </source>
</evidence>
<dbReference type="PANTHER" id="PTHR43775:SF37">
    <property type="entry name" value="SI:DKEY-61P9.11"/>
    <property type="match status" value="1"/>
</dbReference>
<protein>
    <submittedName>
        <fullName evidence="6">Acyltransferase domain-containing protein</fullName>
    </submittedName>
</protein>
<dbReference type="Gene3D" id="3.40.366.10">
    <property type="entry name" value="Malonyl-Coenzyme A Acyl Carrier Protein, domain 2"/>
    <property type="match status" value="1"/>
</dbReference>
<dbReference type="InterPro" id="IPR009081">
    <property type="entry name" value="PP-bd_ACP"/>
</dbReference>
<dbReference type="SMART" id="SM00827">
    <property type="entry name" value="PKS_AT"/>
    <property type="match status" value="1"/>
</dbReference>
<dbReference type="Pfam" id="PF00550">
    <property type="entry name" value="PP-binding"/>
    <property type="match status" value="2"/>
</dbReference>
<keyword evidence="6" id="KW-0012">Acyltransferase</keyword>
<dbReference type="InterPro" id="IPR006162">
    <property type="entry name" value="Ppantetheine_attach_site"/>
</dbReference>
<dbReference type="RefSeq" id="WP_394306589.1">
    <property type="nucleotide sequence ID" value="NZ_JASKMA010000003.1"/>
</dbReference>
<keyword evidence="6" id="KW-0808">Transferase</keyword>
<dbReference type="InterPro" id="IPR016035">
    <property type="entry name" value="Acyl_Trfase/lysoPLipase"/>
</dbReference>
<dbReference type="SUPFAM" id="SSF47336">
    <property type="entry name" value="ACP-like"/>
    <property type="match status" value="2"/>
</dbReference>
<feature type="domain" description="Carrier" evidence="5">
    <location>
        <begin position="417"/>
        <end position="494"/>
    </location>
</feature>
<dbReference type="InterPro" id="IPR036736">
    <property type="entry name" value="ACP-like_sf"/>
</dbReference>
<evidence type="ECO:0000256" key="3">
    <source>
        <dbReference type="ARBA" id="ARBA00023194"/>
    </source>
</evidence>
<dbReference type="Proteomes" id="UP001249760">
    <property type="component" value="Unassembled WGS sequence"/>
</dbReference>
<sequence>MPGTQQYAGPVLLFPGQGGFDGVALTRAADGYPQVRAVFERIDTVTRQIHGRELSATLLCDTPVELTDLLRDEPWVSQLAIYASGLAAHRVLTEHGVRPSALVGHSLGEITALVAAGGYSVEDGARIVLRRTAAIAGLDGGSGAMIALAAAPSRARHLIALVENDRLAVATENHATQTVLSGPREAIGQVKAVAEQLRIGCAELDAAFAFHNPSLASVAPDFAAAVRDLPRGPLSVPVYSPILQRFYDPDESLGDRLADHFTLPVRFSSAVTLLHERGARVFVEAGGRATLTSLVPKVLGGPDDVTSLSTLSVGRGNTLRLADTLAELRRAGLSAGDGLDSLRQYLAPELTAAEFSTFWTTTGHEITALVSRRLSDFRTAPQNEPAGTAEPAGTDGAAEAPDTGARPAASVEVPGREEVFATVRGLYARALEYPEEVFTPGVLLEAELGVDSVKQVELLSRASEHFGLEPRGADFRLADHETLDKVADLIHQELGTRRGAVGTEAPDTGAGPAASVEVPGREEVFATVRGLYARALEYPEEVFTPGVLLEAELGVDSVKQVELLSRASEHFGLEPRGADFRLADHETLDKVADLIHQELNGRRLQGAAA</sequence>
<proteinExistence type="predicted"/>
<dbReference type="SUPFAM" id="SSF55048">
    <property type="entry name" value="Probable ACP-binding domain of malonyl-CoA ACP transacylase"/>
    <property type="match status" value="1"/>
</dbReference>
<feature type="domain" description="Carrier" evidence="5">
    <location>
        <begin position="522"/>
        <end position="599"/>
    </location>
</feature>
<dbReference type="PROSITE" id="PS50075">
    <property type="entry name" value="CARRIER"/>
    <property type="match status" value="2"/>
</dbReference>
<dbReference type="PANTHER" id="PTHR43775">
    <property type="entry name" value="FATTY ACID SYNTHASE"/>
    <property type="match status" value="1"/>
</dbReference>
<feature type="region of interest" description="Disordered" evidence="4">
    <location>
        <begin position="379"/>
        <end position="411"/>
    </location>
</feature>
<keyword evidence="1" id="KW-0596">Phosphopantetheine</keyword>
<dbReference type="InterPro" id="IPR016036">
    <property type="entry name" value="Malonyl_transacylase_ACP-bd"/>
</dbReference>
<evidence type="ECO:0000313" key="6">
    <source>
        <dbReference type="EMBL" id="MDT6982837.1"/>
    </source>
</evidence>
<dbReference type="EMBL" id="JASKMA010000003">
    <property type="protein sequence ID" value="MDT6982837.1"/>
    <property type="molecule type" value="Genomic_DNA"/>
</dbReference>
<evidence type="ECO:0000313" key="7">
    <source>
        <dbReference type="Proteomes" id="UP001249760"/>
    </source>
</evidence>
<evidence type="ECO:0000256" key="1">
    <source>
        <dbReference type="ARBA" id="ARBA00022450"/>
    </source>
</evidence>
<gene>
    <name evidence="6" type="ORF">QNO04_05145</name>
</gene>
<dbReference type="InterPro" id="IPR050091">
    <property type="entry name" value="PKS_NRPS_Biosynth_Enz"/>
</dbReference>
<comment type="caution">
    <text evidence="6">The sequence shown here is derived from an EMBL/GenBank/DDBJ whole genome shotgun (WGS) entry which is preliminary data.</text>
</comment>
<accession>A0ABU3JLL8</accession>
<evidence type="ECO:0000259" key="5">
    <source>
        <dbReference type="PROSITE" id="PS50075"/>
    </source>
</evidence>